<dbReference type="Proteomes" id="UP000186030">
    <property type="component" value="Unassembled WGS sequence"/>
</dbReference>
<evidence type="ECO:0000256" key="2">
    <source>
        <dbReference type="ARBA" id="ARBA00022448"/>
    </source>
</evidence>
<keyword evidence="5 13" id="KW-0812">Transmembrane</keyword>
<dbReference type="InterPro" id="IPR035906">
    <property type="entry name" value="MetI-like_sf"/>
</dbReference>
<keyword evidence="4" id="KW-0533">Nickel</keyword>
<dbReference type="SUPFAM" id="SSF161098">
    <property type="entry name" value="MetI-like"/>
    <property type="match status" value="1"/>
</dbReference>
<dbReference type="CDD" id="cd06261">
    <property type="entry name" value="TM_PBP2"/>
    <property type="match status" value="1"/>
</dbReference>
<evidence type="ECO:0000256" key="4">
    <source>
        <dbReference type="ARBA" id="ARBA00022596"/>
    </source>
</evidence>
<dbReference type="PANTHER" id="PTHR43163:SF6">
    <property type="entry name" value="DIPEPTIDE TRANSPORT SYSTEM PERMEASE PROTEIN DPPB-RELATED"/>
    <property type="match status" value="1"/>
</dbReference>
<dbReference type="PROSITE" id="PS50928">
    <property type="entry name" value="ABC_TM1"/>
    <property type="match status" value="1"/>
</dbReference>
<keyword evidence="7" id="KW-0406">Ion transport</keyword>
<comment type="subunit">
    <text evidence="11">The complex is composed of two ATP-binding proteins (NikD and NikE), two transmembrane proteins (NikB and NikC) and a solute-binding protein (NikA).</text>
</comment>
<dbReference type="Pfam" id="PF00528">
    <property type="entry name" value="BPD_transp_1"/>
    <property type="match status" value="1"/>
</dbReference>
<dbReference type="GO" id="GO:0005886">
    <property type="term" value="C:plasma membrane"/>
    <property type="evidence" value="ECO:0007669"/>
    <property type="project" value="UniProtKB-SubCell"/>
</dbReference>
<organism evidence="15 16">
    <name type="scientific">Geobacillus proteiniphilus</name>
    <dbReference type="NCBI Taxonomy" id="860353"/>
    <lineage>
        <taxon>Bacteria</taxon>
        <taxon>Bacillati</taxon>
        <taxon>Bacillota</taxon>
        <taxon>Bacilli</taxon>
        <taxon>Bacillales</taxon>
        <taxon>Anoxybacillaceae</taxon>
        <taxon>Geobacillus</taxon>
    </lineage>
</organism>
<evidence type="ECO:0000256" key="3">
    <source>
        <dbReference type="ARBA" id="ARBA00022475"/>
    </source>
</evidence>
<evidence type="ECO:0000256" key="8">
    <source>
        <dbReference type="ARBA" id="ARBA00023112"/>
    </source>
</evidence>
<dbReference type="PANTHER" id="PTHR43163">
    <property type="entry name" value="DIPEPTIDE TRANSPORT SYSTEM PERMEASE PROTEIN DPPB-RELATED"/>
    <property type="match status" value="1"/>
</dbReference>
<evidence type="ECO:0000256" key="6">
    <source>
        <dbReference type="ARBA" id="ARBA00022989"/>
    </source>
</evidence>
<dbReference type="GO" id="GO:0015099">
    <property type="term" value="F:nickel cation transmembrane transporter activity"/>
    <property type="evidence" value="ECO:0007669"/>
    <property type="project" value="InterPro"/>
</dbReference>
<feature type="transmembrane region" description="Helical" evidence="13">
    <location>
        <begin position="286"/>
        <end position="307"/>
    </location>
</feature>
<reference evidence="15 16" key="1">
    <citation type="submission" date="2016-11" db="EMBL/GenBank/DDBJ databases">
        <authorList>
            <person name="Kadnikov V."/>
            <person name="Nazina T."/>
        </authorList>
    </citation>
    <scope>NUCLEOTIDE SEQUENCE [LARGE SCALE GENOMIC DNA]</scope>
    <source>
        <strain evidence="15 16">1017</strain>
    </source>
</reference>
<dbReference type="GO" id="GO:0071916">
    <property type="term" value="F:dipeptide transmembrane transporter activity"/>
    <property type="evidence" value="ECO:0007669"/>
    <property type="project" value="TreeGrafter"/>
</dbReference>
<reference evidence="16" key="2">
    <citation type="submission" date="2017-01" db="EMBL/GenBank/DDBJ databases">
        <title>Genome sequencing and annotation of Geobacillus sp. 1017, a Hydrocarbon-Oxidizing Thermophilic Bacterium Isolated from a Heavy Oil Reservoir (China).</title>
        <authorList>
            <person name="Kadnikov V.V."/>
            <person name="Mardanov A.V."/>
            <person name="Poltaraus A.B."/>
            <person name="Sokolova D.S."/>
            <person name="Semenova E.M."/>
            <person name="Ravin N.V."/>
            <person name="Tourova T.P."/>
            <person name="Nazina T.N."/>
        </authorList>
    </citation>
    <scope>NUCLEOTIDE SEQUENCE [LARGE SCALE GENOMIC DNA]</scope>
    <source>
        <strain evidence="16">1017</strain>
    </source>
</reference>
<dbReference type="Gene3D" id="1.10.3720.10">
    <property type="entry name" value="MetI-like"/>
    <property type="match status" value="1"/>
</dbReference>
<keyword evidence="2 13" id="KW-0813">Transport</keyword>
<feature type="domain" description="ABC transmembrane type-1" evidence="14">
    <location>
        <begin position="96"/>
        <end position="304"/>
    </location>
</feature>
<evidence type="ECO:0000256" key="12">
    <source>
        <dbReference type="ARBA" id="ARBA00044774"/>
    </source>
</evidence>
<evidence type="ECO:0000256" key="11">
    <source>
        <dbReference type="ARBA" id="ARBA00038669"/>
    </source>
</evidence>
<keyword evidence="6 13" id="KW-1133">Transmembrane helix</keyword>
<comment type="similarity">
    <text evidence="10">Belongs to the binding-protein-dependent transport system permease family. OppBC subfamily.</text>
</comment>
<keyword evidence="9 13" id="KW-0472">Membrane</keyword>
<accession>A0A1Q5SX97</accession>
<evidence type="ECO:0000313" key="15">
    <source>
        <dbReference type="EMBL" id="OKO92475.1"/>
    </source>
</evidence>
<gene>
    <name evidence="15" type="ORF">BRO54_2378</name>
</gene>
<dbReference type="AlphaFoldDB" id="A0A1Q5SX97"/>
<keyword evidence="3" id="KW-1003">Cell membrane</keyword>
<dbReference type="EMBL" id="MQMG01000030">
    <property type="protein sequence ID" value="OKO92475.1"/>
    <property type="molecule type" value="Genomic_DNA"/>
</dbReference>
<feature type="transmembrane region" description="Helical" evidence="13">
    <location>
        <begin position="135"/>
        <end position="158"/>
    </location>
</feature>
<feature type="transmembrane region" description="Helical" evidence="13">
    <location>
        <begin position="235"/>
        <end position="256"/>
    </location>
</feature>
<sequence>MMAGMIVRRFFQLILLLVGISFLVFTSMYIAPGDPATIIAGPTASQSDIDAIREDLGLNDPFLVQYGRYISGVLHGDLGYSYQTKQPVWEAIMTRFPNTLKLAIASIIVAVIIGVVAGIISAIRQNSWFDVSSTVFALAGISIPNFWLGTVLILIFAVNLQLLPVGGLDQPFYTAEGLKQLVLPAITLGTGSAAMIARMSRSSMLEVIRADFIRTARAKGLRERTVIWVHALRNAMIPVITVIGLNFGFLLGGTIITEQVFAINGVGRLMVQAIAARDFPMVQGSVLLVATLFVLVNLIVDIIYTFIDPRISYD</sequence>
<protein>
    <recommendedName>
        <fullName evidence="12">Nickel import system permease protein NikB</fullName>
    </recommendedName>
</protein>
<dbReference type="InterPro" id="IPR050045">
    <property type="entry name" value="Opp2B"/>
</dbReference>
<evidence type="ECO:0000256" key="7">
    <source>
        <dbReference type="ARBA" id="ARBA00023065"/>
    </source>
</evidence>
<evidence type="ECO:0000256" key="10">
    <source>
        <dbReference type="ARBA" id="ARBA00024202"/>
    </source>
</evidence>
<keyword evidence="8" id="KW-0921">Nickel transport</keyword>
<evidence type="ECO:0000256" key="1">
    <source>
        <dbReference type="ARBA" id="ARBA00004651"/>
    </source>
</evidence>
<feature type="transmembrane region" description="Helical" evidence="13">
    <location>
        <begin position="102"/>
        <end position="123"/>
    </location>
</feature>
<evidence type="ECO:0000259" key="14">
    <source>
        <dbReference type="PROSITE" id="PS50928"/>
    </source>
</evidence>
<dbReference type="InterPro" id="IPR045621">
    <property type="entry name" value="BPD_transp_1_N"/>
</dbReference>
<evidence type="ECO:0000256" key="9">
    <source>
        <dbReference type="ARBA" id="ARBA00023136"/>
    </source>
</evidence>
<comment type="caution">
    <text evidence="15">The sequence shown here is derived from an EMBL/GenBank/DDBJ whole genome shotgun (WGS) entry which is preliminary data.</text>
</comment>
<comment type="subcellular location">
    <subcellularLocation>
        <location evidence="1 13">Cell membrane</location>
        <topology evidence="1 13">Multi-pass membrane protein</topology>
    </subcellularLocation>
</comment>
<evidence type="ECO:0000256" key="5">
    <source>
        <dbReference type="ARBA" id="ARBA00022692"/>
    </source>
</evidence>
<name>A0A1Q5SX97_9BACL</name>
<evidence type="ECO:0000313" key="16">
    <source>
        <dbReference type="Proteomes" id="UP000186030"/>
    </source>
</evidence>
<dbReference type="InterPro" id="IPR000515">
    <property type="entry name" value="MetI-like"/>
</dbReference>
<dbReference type="NCBIfam" id="NF045470">
    <property type="entry name" value="Opp2B"/>
    <property type="match status" value="1"/>
</dbReference>
<proteinExistence type="inferred from homology"/>
<dbReference type="Pfam" id="PF19300">
    <property type="entry name" value="BPD_transp_1_N"/>
    <property type="match status" value="1"/>
</dbReference>
<feature type="transmembrane region" description="Helical" evidence="13">
    <location>
        <begin position="178"/>
        <end position="197"/>
    </location>
</feature>
<evidence type="ECO:0000256" key="13">
    <source>
        <dbReference type="RuleBase" id="RU363032"/>
    </source>
</evidence>